<evidence type="ECO:0000256" key="20">
    <source>
        <dbReference type="ARBA" id="ARBA00023251"/>
    </source>
</evidence>
<keyword evidence="15" id="KW-0133">Cell shape</keyword>
<keyword evidence="9" id="KW-0121">Carboxypeptidase</keyword>
<dbReference type="InterPro" id="IPR012338">
    <property type="entry name" value="Beta-lactam/transpept-like"/>
</dbReference>
<feature type="compositionally biased region" description="Polar residues" evidence="27">
    <location>
        <begin position="743"/>
        <end position="752"/>
    </location>
</feature>
<evidence type="ECO:0000256" key="23">
    <source>
        <dbReference type="ARBA" id="ARBA00034000"/>
    </source>
</evidence>
<dbReference type="PANTHER" id="PTHR32282:SF11">
    <property type="entry name" value="PENICILLIN-BINDING PROTEIN 1B"/>
    <property type="match status" value="1"/>
</dbReference>
<dbReference type="Proteomes" id="UP000005104">
    <property type="component" value="Chromosome"/>
</dbReference>
<evidence type="ECO:0000256" key="26">
    <source>
        <dbReference type="ARBA" id="ARBA00060592"/>
    </source>
</evidence>
<protein>
    <recommendedName>
        <fullName evidence="7">Penicillin-binding protein 1A</fullName>
        <ecNumber evidence="24">2.4.99.28</ecNumber>
        <ecNumber evidence="6">3.4.16.4</ecNumber>
    </recommendedName>
</protein>
<evidence type="ECO:0000256" key="18">
    <source>
        <dbReference type="ARBA" id="ARBA00022989"/>
    </source>
</evidence>
<keyword evidence="17" id="KW-0573">Peptidoglycan synthesis</keyword>
<accession>H5Y101</accession>
<dbReference type="SUPFAM" id="SSF53955">
    <property type="entry name" value="Lysozyme-like"/>
    <property type="match status" value="1"/>
</dbReference>
<dbReference type="GO" id="GO:0071555">
    <property type="term" value="P:cell wall organization"/>
    <property type="evidence" value="ECO:0007669"/>
    <property type="project" value="UniProtKB-KW"/>
</dbReference>
<dbReference type="RefSeq" id="WP_007778162.1">
    <property type="nucleotide sequence ID" value="NZ_CM001441.1"/>
</dbReference>
<evidence type="ECO:0000256" key="5">
    <source>
        <dbReference type="ARBA" id="ARBA00007739"/>
    </source>
</evidence>
<dbReference type="Pfam" id="PF00905">
    <property type="entry name" value="Transpeptidase"/>
    <property type="match status" value="1"/>
</dbReference>
<dbReference type="EMBL" id="CM001441">
    <property type="protein sequence ID" value="EHQ87369.1"/>
    <property type="molecule type" value="Genomic_DNA"/>
</dbReference>
<dbReference type="SUPFAM" id="SSF56601">
    <property type="entry name" value="beta-lactamase/transpeptidase-like"/>
    <property type="match status" value="1"/>
</dbReference>
<keyword evidence="19 28" id="KW-0472">Membrane</keyword>
<comment type="catalytic activity">
    <reaction evidence="25">
        <text>[GlcNAc-(1-&gt;4)-Mur2Ac(oyl-L-Ala-gamma-D-Glu-L-Lys-D-Ala-D-Ala)](n)-di-trans,octa-cis-undecaprenyl diphosphate + beta-D-GlcNAc-(1-&gt;4)-Mur2Ac(oyl-L-Ala-gamma-D-Glu-L-Lys-D-Ala-D-Ala)-di-trans,octa-cis-undecaprenyl diphosphate = [GlcNAc-(1-&gt;4)-Mur2Ac(oyl-L-Ala-gamma-D-Glu-L-Lys-D-Ala-D-Ala)](n+1)-di-trans,octa-cis-undecaprenyl diphosphate + di-trans,octa-cis-undecaprenyl diphosphate + H(+)</text>
        <dbReference type="Rhea" id="RHEA:23708"/>
        <dbReference type="Rhea" id="RHEA-COMP:9602"/>
        <dbReference type="Rhea" id="RHEA-COMP:9603"/>
        <dbReference type="ChEBI" id="CHEBI:15378"/>
        <dbReference type="ChEBI" id="CHEBI:58405"/>
        <dbReference type="ChEBI" id="CHEBI:60033"/>
        <dbReference type="ChEBI" id="CHEBI:78435"/>
        <dbReference type="EC" id="2.4.99.28"/>
    </reaction>
</comment>
<dbReference type="InterPro" id="IPR050396">
    <property type="entry name" value="Glycosyltr_51/Transpeptidase"/>
</dbReference>
<evidence type="ECO:0000256" key="1">
    <source>
        <dbReference type="ARBA" id="ARBA00002624"/>
    </source>
</evidence>
<dbReference type="EC" id="2.4.99.28" evidence="24"/>
<dbReference type="InterPro" id="IPR001264">
    <property type="entry name" value="Glyco_trans_51"/>
</dbReference>
<dbReference type="NCBIfam" id="TIGR02074">
    <property type="entry name" value="PBP_1a_fam"/>
    <property type="match status" value="1"/>
</dbReference>
<evidence type="ECO:0000256" key="8">
    <source>
        <dbReference type="ARBA" id="ARBA00022475"/>
    </source>
</evidence>
<evidence type="ECO:0000313" key="32">
    <source>
        <dbReference type="Proteomes" id="UP000005104"/>
    </source>
</evidence>
<evidence type="ECO:0000256" key="7">
    <source>
        <dbReference type="ARBA" id="ARBA00018638"/>
    </source>
</evidence>
<dbReference type="GO" id="GO:0005886">
    <property type="term" value="C:plasma membrane"/>
    <property type="evidence" value="ECO:0007669"/>
    <property type="project" value="UniProtKB-SubCell"/>
</dbReference>
<feature type="domain" description="Glycosyl transferase family 51" evidence="30">
    <location>
        <begin position="77"/>
        <end position="252"/>
    </location>
</feature>
<comment type="pathway">
    <text evidence="3">Cell wall biogenesis; peptidoglycan biosynthesis.</text>
</comment>
<keyword evidence="16" id="KW-0735">Signal-anchor</keyword>
<dbReference type="STRING" id="768710.DesyoDRAFT_0168"/>
<dbReference type="GO" id="GO:0008955">
    <property type="term" value="F:peptidoglycan glycosyltransferase activity"/>
    <property type="evidence" value="ECO:0007669"/>
    <property type="project" value="UniProtKB-EC"/>
</dbReference>
<evidence type="ECO:0000256" key="21">
    <source>
        <dbReference type="ARBA" id="ARBA00023268"/>
    </source>
</evidence>
<organism evidence="31 32">
    <name type="scientific">Desulfosporosinus youngiae DSM 17734</name>
    <dbReference type="NCBI Taxonomy" id="768710"/>
    <lineage>
        <taxon>Bacteria</taxon>
        <taxon>Bacillati</taxon>
        <taxon>Bacillota</taxon>
        <taxon>Clostridia</taxon>
        <taxon>Eubacteriales</taxon>
        <taxon>Desulfitobacteriaceae</taxon>
        <taxon>Desulfosporosinus</taxon>
    </lineage>
</organism>
<dbReference type="eggNOG" id="COG0744">
    <property type="taxonomic scope" value="Bacteria"/>
</dbReference>
<feature type="compositionally biased region" description="Low complexity" evidence="27">
    <location>
        <begin position="760"/>
        <end position="770"/>
    </location>
</feature>
<keyword evidence="10" id="KW-0645">Protease</keyword>
<comment type="similarity">
    <text evidence="5">In the N-terminal section; belongs to the glycosyltransferase 51 family.</text>
</comment>
<keyword evidence="22" id="KW-0961">Cell wall biogenesis/degradation</keyword>
<dbReference type="HOGENOM" id="CLU_006354_2_5_9"/>
<evidence type="ECO:0000256" key="11">
    <source>
        <dbReference type="ARBA" id="ARBA00022676"/>
    </source>
</evidence>
<evidence type="ECO:0000313" key="31">
    <source>
        <dbReference type="EMBL" id="EHQ87369.1"/>
    </source>
</evidence>
<evidence type="ECO:0000256" key="16">
    <source>
        <dbReference type="ARBA" id="ARBA00022968"/>
    </source>
</evidence>
<feature type="domain" description="Penicillin-binding protein transpeptidase" evidence="29">
    <location>
        <begin position="358"/>
        <end position="621"/>
    </location>
</feature>
<dbReference type="UniPathway" id="UPA00219"/>
<dbReference type="GO" id="GO:0009002">
    <property type="term" value="F:serine-type D-Ala-D-Ala carboxypeptidase activity"/>
    <property type="evidence" value="ECO:0007669"/>
    <property type="project" value="UniProtKB-EC"/>
</dbReference>
<dbReference type="OrthoDB" id="9766909at2"/>
<reference evidence="31 32" key="1">
    <citation type="submission" date="2011-11" db="EMBL/GenBank/DDBJ databases">
        <title>The Noncontiguous Finished genome of Desulfosporosinus youngiae DSM 17734.</title>
        <authorList>
            <consortium name="US DOE Joint Genome Institute (JGI-PGF)"/>
            <person name="Lucas S."/>
            <person name="Han J."/>
            <person name="Lapidus A."/>
            <person name="Cheng J.-F."/>
            <person name="Goodwin L."/>
            <person name="Pitluck S."/>
            <person name="Peters L."/>
            <person name="Ovchinnikova G."/>
            <person name="Lu M."/>
            <person name="Land M.L."/>
            <person name="Hauser L."/>
            <person name="Pester M."/>
            <person name="Spring S."/>
            <person name="Ollivier B."/>
            <person name="Rattei T."/>
            <person name="Klenk H.-P."/>
            <person name="Wagner M."/>
            <person name="Loy A."/>
            <person name="Woyke T.J."/>
        </authorList>
    </citation>
    <scope>NUCLEOTIDE SEQUENCE [LARGE SCALE GENOMIC DNA]</scope>
    <source>
        <strain evidence="31 32">DSM 17734</strain>
    </source>
</reference>
<keyword evidence="13 28" id="KW-0812">Transmembrane</keyword>
<evidence type="ECO:0000256" key="12">
    <source>
        <dbReference type="ARBA" id="ARBA00022679"/>
    </source>
</evidence>
<dbReference type="Gene3D" id="3.40.710.10">
    <property type="entry name" value="DD-peptidase/beta-lactamase superfamily"/>
    <property type="match status" value="1"/>
</dbReference>
<comment type="similarity">
    <text evidence="4">In the C-terminal section; belongs to the transpeptidase family.</text>
</comment>
<feature type="region of interest" description="Disordered" evidence="27">
    <location>
        <begin position="743"/>
        <end position="793"/>
    </location>
</feature>
<dbReference type="GO" id="GO:0008658">
    <property type="term" value="F:penicillin binding"/>
    <property type="evidence" value="ECO:0007669"/>
    <property type="project" value="InterPro"/>
</dbReference>
<gene>
    <name evidence="31" type="ORF">DesyoDRAFT_0168</name>
</gene>
<evidence type="ECO:0000256" key="9">
    <source>
        <dbReference type="ARBA" id="ARBA00022645"/>
    </source>
</evidence>
<evidence type="ECO:0000259" key="29">
    <source>
        <dbReference type="Pfam" id="PF00905"/>
    </source>
</evidence>
<evidence type="ECO:0000256" key="3">
    <source>
        <dbReference type="ARBA" id="ARBA00004752"/>
    </source>
</evidence>
<dbReference type="Gene3D" id="1.10.3810.10">
    <property type="entry name" value="Biosynthetic peptidoglycan transglycosylase-like"/>
    <property type="match status" value="1"/>
</dbReference>
<evidence type="ECO:0000256" key="19">
    <source>
        <dbReference type="ARBA" id="ARBA00023136"/>
    </source>
</evidence>
<feature type="transmembrane region" description="Helical" evidence="28">
    <location>
        <begin position="20"/>
        <end position="47"/>
    </location>
</feature>
<dbReference type="GO" id="GO:0030288">
    <property type="term" value="C:outer membrane-bounded periplasmic space"/>
    <property type="evidence" value="ECO:0007669"/>
    <property type="project" value="TreeGrafter"/>
</dbReference>
<evidence type="ECO:0000256" key="24">
    <source>
        <dbReference type="ARBA" id="ARBA00044770"/>
    </source>
</evidence>
<evidence type="ECO:0000256" key="2">
    <source>
        <dbReference type="ARBA" id="ARBA00004401"/>
    </source>
</evidence>
<evidence type="ECO:0000256" key="25">
    <source>
        <dbReference type="ARBA" id="ARBA00049902"/>
    </source>
</evidence>
<keyword evidence="12" id="KW-0808">Transferase</keyword>
<evidence type="ECO:0000256" key="22">
    <source>
        <dbReference type="ARBA" id="ARBA00023316"/>
    </source>
</evidence>
<evidence type="ECO:0000256" key="10">
    <source>
        <dbReference type="ARBA" id="ARBA00022670"/>
    </source>
</evidence>
<comment type="function">
    <text evidence="1">Cell wall formation. Synthesis of cross-linked peptidoglycan from the lipid intermediates. The enzyme has a penicillin-insensitive transglycosylase N-terminal domain (formation of linear glycan strands) and a penicillin-sensitive transpeptidase C-terminal domain (cross-linking of the peptide subunits).</text>
</comment>
<evidence type="ECO:0000256" key="6">
    <source>
        <dbReference type="ARBA" id="ARBA00012448"/>
    </source>
</evidence>
<evidence type="ECO:0000256" key="27">
    <source>
        <dbReference type="SAM" id="MobiDB-lite"/>
    </source>
</evidence>
<dbReference type="GO" id="GO:0008360">
    <property type="term" value="P:regulation of cell shape"/>
    <property type="evidence" value="ECO:0007669"/>
    <property type="project" value="UniProtKB-KW"/>
</dbReference>
<evidence type="ECO:0000256" key="4">
    <source>
        <dbReference type="ARBA" id="ARBA00007090"/>
    </source>
</evidence>
<evidence type="ECO:0000256" key="14">
    <source>
        <dbReference type="ARBA" id="ARBA00022801"/>
    </source>
</evidence>
<name>H5Y101_9FIRM</name>
<keyword evidence="11" id="KW-0328">Glycosyltransferase</keyword>
<comment type="catalytic activity">
    <reaction evidence="23">
        <text>Preferential cleavage: (Ac)2-L-Lys-D-Ala-|-D-Ala. Also transpeptidation of peptidyl-alanyl moieties that are N-acyl substituents of D-alanine.</text>
        <dbReference type="EC" id="3.4.16.4"/>
    </reaction>
</comment>
<dbReference type="GO" id="GO:0046677">
    <property type="term" value="P:response to antibiotic"/>
    <property type="evidence" value="ECO:0007669"/>
    <property type="project" value="UniProtKB-KW"/>
</dbReference>
<evidence type="ECO:0000256" key="28">
    <source>
        <dbReference type="SAM" id="Phobius"/>
    </source>
</evidence>
<evidence type="ECO:0000256" key="13">
    <source>
        <dbReference type="ARBA" id="ARBA00022692"/>
    </source>
</evidence>
<proteinExistence type="inferred from homology"/>
<evidence type="ECO:0000256" key="17">
    <source>
        <dbReference type="ARBA" id="ARBA00022984"/>
    </source>
</evidence>
<comment type="pathway">
    <text evidence="26">Glycan biosynthesis.</text>
</comment>
<dbReference type="AlphaFoldDB" id="H5Y101"/>
<dbReference type="Pfam" id="PF00912">
    <property type="entry name" value="Transgly"/>
    <property type="match status" value="1"/>
</dbReference>
<dbReference type="PANTHER" id="PTHR32282">
    <property type="entry name" value="BINDING PROTEIN TRANSPEPTIDASE, PUTATIVE-RELATED"/>
    <property type="match status" value="1"/>
</dbReference>
<dbReference type="EC" id="3.4.16.4" evidence="6"/>
<comment type="subcellular location">
    <subcellularLocation>
        <location evidence="2">Cell membrane</location>
        <topology evidence="2">Single-pass type II membrane protein</topology>
    </subcellularLocation>
</comment>
<keyword evidence="32" id="KW-1185">Reference proteome</keyword>
<dbReference type="InterPro" id="IPR001460">
    <property type="entry name" value="PCN-bd_Tpept"/>
</dbReference>
<keyword evidence="20" id="KW-0046">Antibiotic resistance</keyword>
<dbReference type="InterPro" id="IPR036950">
    <property type="entry name" value="PBP_transglycosylase"/>
</dbReference>
<keyword evidence="21" id="KW-0511">Multifunctional enzyme</keyword>
<dbReference type="InterPro" id="IPR023346">
    <property type="entry name" value="Lysozyme-like_dom_sf"/>
</dbReference>
<dbReference type="GO" id="GO:0006508">
    <property type="term" value="P:proteolysis"/>
    <property type="evidence" value="ECO:0007669"/>
    <property type="project" value="UniProtKB-KW"/>
</dbReference>
<dbReference type="FunFam" id="1.10.3810.10:FF:000001">
    <property type="entry name" value="Penicillin-binding protein 1A"/>
    <property type="match status" value="1"/>
</dbReference>
<keyword evidence="14" id="KW-0378">Hydrolase</keyword>
<evidence type="ECO:0000259" key="30">
    <source>
        <dbReference type="Pfam" id="PF00912"/>
    </source>
</evidence>
<sequence>MPLSRKPKDPKRSKRHSKRLRIILLSITSLIALMIAGLAIFVVVAAAGTPKWDPALLDNTKQSSYVYDKDGTQFALLHGYENRQTVEYSNIPDLVKETFIAVEDKRFKQHFGVDPIRIVGSALNDIRTRSTREGASTITIQLASNAFIANPNEDSLIRKLQVKIQEAILAIQLEREYTKEEILTFYLNRIFLGESSFGIQAAAKTYFGKDLDDLTPAEVALLAGLPQAPSQYNPYYHPDSAKTRRNIVLSVMRDAGIITPEEYDKEKEVPFTYVQSMKESRGGAQKTEVASASYKFPYFVDYVIEELETTYNLTPDQIFSGGLHIYTTLNPKIQSAAEAAFADPANFPQGINDKKVEGAMTVIDHSTGEIQAMVGGRDYTPRGLNRAWQSKRQPGSTIKPLVVYGPALEKGGYFPGTVLDDMPVTYNFGGSSWSPTNFDTATKGWKGLITMRYAVEQSVNIYAVKLLDLIGVDYGWSFGKNNLGLPLEPEDQVLSLALGTTHASTLDMAAAYGVYANNGVSITDHAVVQVLDSKKNIVVDPKVTKNRVMKETTAYIINSMLRSVVTSGTGTSAQFGNWAVAGKTGTSSLPDNLKNKTGNTDAWFAGYTPIYTGIVWMGYDSNPDLDKNGTPGPYYLRSVYGGGFPAKIWKQVMTAAHQDLTVQTKFEQPSGIVSGSFDTKSGLLPSSLTPSSFIATEIAAQGDLPTRISDVWIQKDVDADHPTMLASPNSKNTITKTFLNLPNRNPSWTWPSNEAPYKPPTEVAPDTVTDPTDDPKNPDDDLPQDTSLPTPVLGDVQYNTKNSRVVIPITGPPGSQKYSAVVYVQRPGQPIGSIPVKISNGALSFTLAIDDKAPGPGSYFFRASFQDPKKSEVGPSSNLVKLVLTN</sequence>
<dbReference type="GO" id="GO:0009252">
    <property type="term" value="P:peptidoglycan biosynthetic process"/>
    <property type="evidence" value="ECO:0007669"/>
    <property type="project" value="UniProtKB-UniPathway"/>
</dbReference>
<keyword evidence="18 28" id="KW-1133">Transmembrane helix</keyword>
<evidence type="ECO:0000256" key="15">
    <source>
        <dbReference type="ARBA" id="ARBA00022960"/>
    </source>
</evidence>
<keyword evidence="8" id="KW-1003">Cell membrane</keyword>